<keyword evidence="3" id="KW-1185">Reference proteome</keyword>
<gene>
    <name evidence="2" type="ORF">TRFO_05274</name>
</gene>
<dbReference type="RefSeq" id="XP_068360214.1">
    <property type="nucleotide sequence ID" value="XM_068492401.1"/>
</dbReference>
<organism evidence="2 3">
    <name type="scientific">Tritrichomonas foetus</name>
    <dbReference type="NCBI Taxonomy" id="1144522"/>
    <lineage>
        <taxon>Eukaryota</taxon>
        <taxon>Metamonada</taxon>
        <taxon>Parabasalia</taxon>
        <taxon>Tritrichomonadida</taxon>
        <taxon>Tritrichomonadidae</taxon>
        <taxon>Tritrichomonas</taxon>
    </lineage>
</organism>
<proteinExistence type="predicted"/>
<dbReference type="Proteomes" id="UP000179807">
    <property type="component" value="Unassembled WGS sequence"/>
</dbReference>
<dbReference type="GO" id="GO:0007165">
    <property type="term" value="P:signal transduction"/>
    <property type="evidence" value="ECO:0007669"/>
    <property type="project" value="InterPro"/>
</dbReference>
<dbReference type="VEuPathDB" id="TrichDB:TRFO_05274"/>
<evidence type="ECO:0000256" key="1">
    <source>
        <dbReference type="SAM" id="MobiDB-lite"/>
    </source>
</evidence>
<dbReference type="FunFam" id="1.25.10.10:FF:000331">
    <property type="entry name" value="Phosphoprotein phosphatase, putative"/>
    <property type="match status" value="1"/>
</dbReference>
<dbReference type="InterPro" id="IPR011989">
    <property type="entry name" value="ARM-like"/>
</dbReference>
<dbReference type="InterPro" id="IPR002554">
    <property type="entry name" value="PP2A_B56"/>
</dbReference>
<dbReference type="GO" id="GO:0000159">
    <property type="term" value="C:protein phosphatase type 2A complex"/>
    <property type="evidence" value="ECO:0007669"/>
    <property type="project" value="InterPro"/>
</dbReference>
<dbReference type="Pfam" id="PF01603">
    <property type="entry name" value="B56"/>
    <property type="match status" value="1"/>
</dbReference>
<dbReference type="EMBL" id="MLAK01000705">
    <property type="protein sequence ID" value="OHT07078.1"/>
    <property type="molecule type" value="Genomic_DNA"/>
</dbReference>
<evidence type="ECO:0000313" key="2">
    <source>
        <dbReference type="EMBL" id="OHT07078.1"/>
    </source>
</evidence>
<accession>A0A1J4KBL2</accession>
<sequence>MQKKKPAVRTVQSRGATPKIMRPSFSSLNKKAESPSKKTDKIITKRSSTATSSKTPENPKKKILFPALPPLESVTKESVDDLFIKKCKLCFQLCDFSEGAPEIYISSKKDMLTEILNGLSNETLCISDTKESYSILFALIALHIYRTPSSIPIEWYSLSDFYMLTDEYHPRNFIHLDLIYDIAIALFKRPKFNVNDSLDLAGDLFKLCVYLCRTIDDREQLKLAELIVTIYSVMKPLRKFLLKVLKTAIIRIIYENEPFSALKPILIALASIVGGFKTPLKNRKNIFYDCILPIHSSPYLSYFGKELFIVVNQFLEKDSFLILSLFKYLVQHWPRLQPQKQLILIDEIAWFASYVEVEFLETAIHIIVPQLMTSLKNCHASVSEKILSMWEINDFVWMMVSKPEISYPLIIPILYEVASTYWTFEIRSYATAVLNVMNLNNKNMFTIVGLNLRKIQNEFILKSMERGEKWKYLVNNFEEGKRAKRIKLKMISSLFVGCDAKVIRKDDLKKDTAENNK</sequence>
<evidence type="ECO:0008006" key="4">
    <source>
        <dbReference type="Google" id="ProtNLM"/>
    </source>
</evidence>
<dbReference type="PANTHER" id="PTHR10257:SF3">
    <property type="entry name" value="SERINE_THREONINE-PROTEIN PHOSPHATASE 2A 56 KDA REGULATORY SUBUNIT GAMMA ISOFORM"/>
    <property type="match status" value="1"/>
</dbReference>
<dbReference type="SUPFAM" id="SSF48371">
    <property type="entry name" value="ARM repeat"/>
    <property type="match status" value="1"/>
</dbReference>
<reference evidence="2" key="1">
    <citation type="submission" date="2016-10" db="EMBL/GenBank/DDBJ databases">
        <authorList>
            <person name="Benchimol M."/>
            <person name="Almeida L.G."/>
            <person name="Vasconcelos A.T."/>
            <person name="Perreira-Neves A."/>
            <person name="Rosa I.A."/>
            <person name="Tasca T."/>
            <person name="Bogo M.R."/>
            <person name="de Souza W."/>
        </authorList>
    </citation>
    <scope>NUCLEOTIDE SEQUENCE [LARGE SCALE GENOMIC DNA]</scope>
    <source>
        <strain evidence="2">K</strain>
    </source>
</reference>
<name>A0A1J4KBL2_9EUKA</name>
<dbReference type="PANTHER" id="PTHR10257">
    <property type="entry name" value="SERINE/THREONINE PROTEIN PHOSPHATASE 2A PP2A REGULATORY SUBUNIT B"/>
    <property type="match status" value="1"/>
</dbReference>
<comment type="caution">
    <text evidence="2">The sequence shown here is derived from an EMBL/GenBank/DDBJ whole genome shotgun (WGS) entry which is preliminary data.</text>
</comment>
<evidence type="ECO:0000313" key="3">
    <source>
        <dbReference type="Proteomes" id="UP000179807"/>
    </source>
</evidence>
<dbReference type="OrthoDB" id="10529842at2759"/>
<feature type="compositionally biased region" description="Low complexity" evidence="1">
    <location>
        <begin position="45"/>
        <end position="55"/>
    </location>
</feature>
<dbReference type="GeneID" id="94827105"/>
<feature type="region of interest" description="Disordered" evidence="1">
    <location>
        <begin position="1"/>
        <end position="60"/>
    </location>
</feature>
<dbReference type="Gene3D" id="1.25.10.10">
    <property type="entry name" value="Leucine-rich Repeat Variant"/>
    <property type="match status" value="1"/>
</dbReference>
<dbReference type="AlphaFoldDB" id="A0A1J4KBL2"/>
<dbReference type="GO" id="GO:0019888">
    <property type="term" value="F:protein phosphatase regulator activity"/>
    <property type="evidence" value="ECO:0007669"/>
    <property type="project" value="InterPro"/>
</dbReference>
<protein>
    <recommendedName>
        <fullName evidence="4">Phosphoprotein phosphatase</fullName>
    </recommendedName>
</protein>
<feature type="compositionally biased region" description="Basic and acidic residues" evidence="1">
    <location>
        <begin position="30"/>
        <end position="43"/>
    </location>
</feature>
<dbReference type="InterPro" id="IPR016024">
    <property type="entry name" value="ARM-type_fold"/>
</dbReference>